<keyword evidence="2" id="KW-1185">Reference proteome</keyword>
<proteinExistence type="predicted"/>
<evidence type="ECO:0000313" key="1">
    <source>
        <dbReference type="EMBL" id="SDE47157.1"/>
    </source>
</evidence>
<dbReference type="EMBL" id="FNAS01000010">
    <property type="protein sequence ID" value="SDE47157.1"/>
    <property type="molecule type" value="Genomic_DNA"/>
</dbReference>
<name>A0A1G7D6M2_9FLAO</name>
<sequence length="58" mass="6664">MNTAINESGNIFRNHQNLAPLMMNISKKFNVKLTEDQGKNLNFITPKDLFYQCVVFDG</sequence>
<dbReference type="STRING" id="1071918.SAMN05421544_11030"/>
<organism evidence="1 2">
    <name type="scientific">Riemerella columbipharyngis</name>
    <dbReference type="NCBI Taxonomy" id="1071918"/>
    <lineage>
        <taxon>Bacteria</taxon>
        <taxon>Pseudomonadati</taxon>
        <taxon>Bacteroidota</taxon>
        <taxon>Flavobacteriia</taxon>
        <taxon>Flavobacteriales</taxon>
        <taxon>Weeksellaceae</taxon>
        <taxon>Riemerella</taxon>
    </lineage>
</organism>
<protein>
    <submittedName>
        <fullName evidence="1">Uncharacterized protein</fullName>
    </submittedName>
</protein>
<dbReference type="Proteomes" id="UP000198517">
    <property type="component" value="Unassembled WGS sequence"/>
</dbReference>
<evidence type="ECO:0000313" key="2">
    <source>
        <dbReference type="Proteomes" id="UP000198517"/>
    </source>
</evidence>
<gene>
    <name evidence="1" type="ORF">SAMN05421544_11030</name>
</gene>
<reference evidence="1 2" key="1">
    <citation type="submission" date="2016-10" db="EMBL/GenBank/DDBJ databases">
        <authorList>
            <person name="de Groot N.N."/>
        </authorList>
    </citation>
    <scope>NUCLEOTIDE SEQUENCE [LARGE SCALE GENOMIC DNA]</scope>
    <source>
        <strain evidence="1 2">DSM 24015</strain>
    </source>
</reference>
<dbReference type="AlphaFoldDB" id="A0A1G7D6M2"/>
<accession>A0A1G7D6M2</accession>